<name>E9ES27_METRA</name>
<dbReference type="InterPro" id="IPR036864">
    <property type="entry name" value="Zn2-C6_fun-type_DNA-bd_sf"/>
</dbReference>
<dbReference type="OrthoDB" id="4078573at2759"/>
<evidence type="ECO:0000259" key="2">
    <source>
        <dbReference type="PROSITE" id="PS50048"/>
    </source>
</evidence>
<dbReference type="PROSITE" id="PS50048">
    <property type="entry name" value="ZN2_CY6_FUNGAL_2"/>
    <property type="match status" value="1"/>
</dbReference>
<dbReference type="SUPFAM" id="SSF57701">
    <property type="entry name" value="Zn2/Cys6 DNA-binding domain"/>
    <property type="match status" value="1"/>
</dbReference>
<dbReference type="SMART" id="SM00066">
    <property type="entry name" value="GAL4"/>
    <property type="match status" value="1"/>
</dbReference>
<reference evidence="3 4" key="1">
    <citation type="journal article" date="2011" name="PLoS Genet.">
        <title>Genome sequencing and comparative transcriptomics of the model entomopathogenic fungi Metarhizium anisopliae and M. acridum.</title>
        <authorList>
            <person name="Gao Q."/>
            <person name="Jin K."/>
            <person name="Ying S.H."/>
            <person name="Zhang Y."/>
            <person name="Xiao G."/>
            <person name="Shang Y."/>
            <person name="Duan Z."/>
            <person name="Hu X."/>
            <person name="Xie X.Q."/>
            <person name="Zhou G."/>
            <person name="Peng G."/>
            <person name="Luo Z."/>
            <person name="Huang W."/>
            <person name="Wang B."/>
            <person name="Fang W."/>
            <person name="Wang S."/>
            <person name="Zhong Y."/>
            <person name="Ma L.J."/>
            <person name="St Leger R.J."/>
            <person name="Zhao G.P."/>
            <person name="Pei Y."/>
            <person name="Feng M.G."/>
            <person name="Xia Y."/>
            <person name="Wang C."/>
        </authorList>
    </citation>
    <scope>NUCLEOTIDE SEQUENCE [LARGE SCALE GENOMIC DNA]</scope>
    <source>
        <strain evidence="4">ARSEF 23 / ATCC MYA-3075</strain>
    </source>
</reference>
<evidence type="ECO:0000256" key="1">
    <source>
        <dbReference type="ARBA" id="ARBA00023242"/>
    </source>
</evidence>
<organism evidence="3 4">
    <name type="scientific">Metarhizium robertsii (strain ARSEF 23 / ATCC MYA-3075)</name>
    <name type="common">Metarhizium anisopliae (strain ARSEF 23)</name>
    <dbReference type="NCBI Taxonomy" id="655844"/>
    <lineage>
        <taxon>Eukaryota</taxon>
        <taxon>Fungi</taxon>
        <taxon>Dikarya</taxon>
        <taxon>Ascomycota</taxon>
        <taxon>Pezizomycotina</taxon>
        <taxon>Sordariomycetes</taxon>
        <taxon>Hypocreomycetidae</taxon>
        <taxon>Hypocreales</taxon>
        <taxon>Clavicipitaceae</taxon>
        <taxon>Metarhizium</taxon>
    </lineage>
</organism>
<gene>
    <name evidence="3" type="ORF">MAA_02773</name>
</gene>
<dbReference type="GO" id="GO:0000981">
    <property type="term" value="F:DNA-binding transcription factor activity, RNA polymerase II-specific"/>
    <property type="evidence" value="ECO:0007669"/>
    <property type="project" value="InterPro"/>
</dbReference>
<keyword evidence="4" id="KW-1185">Reference proteome</keyword>
<dbReference type="GO" id="GO:0000976">
    <property type="term" value="F:transcription cis-regulatory region binding"/>
    <property type="evidence" value="ECO:0007669"/>
    <property type="project" value="TreeGrafter"/>
</dbReference>
<protein>
    <submittedName>
        <fullName evidence="3">C6 zinc finger domain-containing protein</fullName>
    </submittedName>
</protein>
<comment type="caution">
    <text evidence="3">The sequence shown here is derived from an EMBL/GenBank/DDBJ whole genome shotgun (WGS) entry which is preliminary data.</text>
</comment>
<dbReference type="RefSeq" id="XP_007818962.2">
    <property type="nucleotide sequence ID" value="XM_007820771.2"/>
</dbReference>
<dbReference type="InterPro" id="IPR001138">
    <property type="entry name" value="Zn2Cys6_DnaBD"/>
</dbReference>
<dbReference type="GO" id="GO:0045944">
    <property type="term" value="P:positive regulation of transcription by RNA polymerase II"/>
    <property type="evidence" value="ECO:0007669"/>
    <property type="project" value="TreeGrafter"/>
</dbReference>
<evidence type="ECO:0000313" key="4">
    <source>
        <dbReference type="Proteomes" id="UP000002498"/>
    </source>
</evidence>
<dbReference type="Pfam" id="PF00172">
    <property type="entry name" value="Zn_clus"/>
    <property type="match status" value="1"/>
</dbReference>
<dbReference type="GO" id="GO:0008270">
    <property type="term" value="F:zinc ion binding"/>
    <property type="evidence" value="ECO:0007669"/>
    <property type="project" value="InterPro"/>
</dbReference>
<dbReference type="GeneID" id="19257059"/>
<dbReference type="AlphaFoldDB" id="E9ES27"/>
<feature type="domain" description="Zn(2)-C6 fungal-type" evidence="2">
    <location>
        <begin position="10"/>
        <end position="40"/>
    </location>
</feature>
<evidence type="ECO:0000313" key="3">
    <source>
        <dbReference type="EMBL" id="EFZ01544.2"/>
    </source>
</evidence>
<dbReference type="PANTHER" id="PTHR37534">
    <property type="entry name" value="TRANSCRIPTIONAL ACTIVATOR PROTEIN UGA3"/>
    <property type="match status" value="1"/>
</dbReference>
<dbReference type="Gene3D" id="4.10.240.10">
    <property type="entry name" value="Zn(2)-C6 fungal-type DNA-binding domain"/>
    <property type="match status" value="1"/>
</dbReference>
<accession>E9ES27</accession>
<dbReference type="PROSITE" id="PS00463">
    <property type="entry name" value="ZN2_CY6_FUNGAL_1"/>
    <property type="match status" value="1"/>
</dbReference>
<dbReference type="CDD" id="cd00067">
    <property type="entry name" value="GAL4"/>
    <property type="match status" value="1"/>
</dbReference>
<dbReference type="PANTHER" id="PTHR37534:SF40">
    <property type="entry name" value="ZN(2)-C6 FUNGAL-TYPE DOMAIN-CONTAINING PROTEIN"/>
    <property type="match status" value="1"/>
</dbReference>
<dbReference type="CDD" id="cd12148">
    <property type="entry name" value="fungal_TF_MHR"/>
    <property type="match status" value="1"/>
</dbReference>
<sequence length="706" mass="79106">MAKLRRVRTGCLTCRERHLKCDEAVPDCINCRKSGRNCKRGLRISFLDITVHNPTPQRCLGVCKAVEFCDESRLIASEYRGGLQRYTDVRAENKETTSPDKQNRFATDLHLPDPAGRNDIQAQLYAQAQLSVKTEDSSSFLSYPSRHASASAAIWPPATKVTGYRNQKSIIDRMDSSCGEDWSITQVFYSDELPIHTPSSLGDTKRASLICHGPTKSHDWSSETLAMKREPKLYGSKYSDDMMEFIATQDELNYLQAFADGVGVWMDSLNSGNHFTQVIPWHALKSSLLLNSLMACGAKHLSFSKPGLEDRAIELYNTATAQLVRMLQNPERNVVDCTTASILLNVYEAMSHKPIHRMSHMVGARALIRECGWNAASTGIPAACFWLSIGMEVLSCLSMNWAVTWHPDDWGLDLDWSHDNDLDGGDSQTWVHRSFYILAKVVNFRATSLTYPPSDPHKHQSRLSDRLTEWQALKQLCDDWSNCSPRSMRPVGYLAMSGSSEPSAFPKFWSVAIADLHTSAMLGRIFYHTAQCILAQVNPIESSEQSPEMKELQLHHARQVMGIVASDRDRSVMTIALQAVNVAFLSLVNPEERQEASSILHEARTSGANTNSEAHKMACQWRMAVMELSELESASAVSLPCEQSWFRAANMSNSTSWEFTSHQSSRAEAPIDNPLESAYFGHVDQPYKTWYQPVCGNDFQAFGFGM</sequence>
<dbReference type="GO" id="GO:0005634">
    <property type="term" value="C:nucleus"/>
    <property type="evidence" value="ECO:0007669"/>
    <property type="project" value="TreeGrafter"/>
</dbReference>
<keyword evidence="1" id="KW-0539">Nucleus</keyword>
<proteinExistence type="predicted"/>
<dbReference type="HOGENOM" id="CLU_008719_3_1_1"/>
<reference evidence="3 4" key="2">
    <citation type="journal article" date="2014" name="Proc. Natl. Acad. Sci. U.S.A.">
        <title>Trajectory and genomic determinants of fungal-pathogen speciation and host adaptation.</title>
        <authorList>
            <person name="Hu X."/>
            <person name="Xiao G."/>
            <person name="Zheng P."/>
            <person name="Shang Y."/>
            <person name="Su Y."/>
            <person name="Zhang X."/>
            <person name="Liu X."/>
            <person name="Zhan S."/>
            <person name="St Leger R.J."/>
            <person name="Wang C."/>
        </authorList>
    </citation>
    <scope>GENOME REANNOTATION</scope>
    <source>
        <strain evidence="4">ARSEF 23 / ATCC MYA-3075</strain>
    </source>
</reference>
<dbReference type="EMBL" id="ADNJ02000004">
    <property type="protein sequence ID" value="EFZ01544.2"/>
    <property type="molecule type" value="Genomic_DNA"/>
</dbReference>
<dbReference type="Proteomes" id="UP000002498">
    <property type="component" value="Unassembled WGS sequence"/>
</dbReference>
<dbReference type="KEGG" id="maj:MAA_02773"/>